<feature type="transmembrane region" description="Helical" evidence="1">
    <location>
        <begin position="212"/>
        <end position="233"/>
    </location>
</feature>
<accession>A0AAN6GSP2</accession>
<feature type="transmembrane region" description="Helical" evidence="1">
    <location>
        <begin position="139"/>
        <end position="161"/>
    </location>
</feature>
<dbReference type="AlphaFoldDB" id="A0AAN6GSP2"/>
<keyword evidence="3" id="KW-1185">Reference proteome</keyword>
<organism evidence="2 3">
    <name type="scientific">Tilletia horrida</name>
    <dbReference type="NCBI Taxonomy" id="155126"/>
    <lineage>
        <taxon>Eukaryota</taxon>
        <taxon>Fungi</taxon>
        <taxon>Dikarya</taxon>
        <taxon>Basidiomycota</taxon>
        <taxon>Ustilaginomycotina</taxon>
        <taxon>Exobasidiomycetes</taxon>
        <taxon>Tilletiales</taxon>
        <taxon>Tilletiaceae</taxon>
        <taxon>Tilletia</taxon>
    </lineage>
</organism>
<name>A0AAN6GSP2_9BASI</name>
<protein>
    <submittedName>
        <fullName evidence="2">Uncharacterized protein</fullName>
    </submittedName>
</protein>
<keyword evidence="1" id="KW-0812">Transmembrane</keyword>
<evidence type="ECO:0000256" key="1">
    <source>
        <dbReference type="SAM" id="Phobius"/>
    </source>
</evidence>
<dbReference type="Gene3D" id="1.20.140.150">
    <property type="match status" value="1"/>
</dbReference>
<dbReference type="EMBL" id="JAPDMZ010000041">
    <property type="protein sequence ID" value="KAK0554144.1"/>
    <property type="molecule type" value="Genomic_DNA"/>
</dbReference>
<sequence>MQTRSYLFALVAAVAVFILQVWSMRQANWIQWKKENRVLSTTIQYGPLRTCSKVVLRISSPSSSSASGSQSPAFNSSSAATSFYNATSPYPSYPQLSDAMVHASEKDDGFVCRSFPQTDQDCNSENDRSFCTAFLTAGYSLQLSGILLVASMISAVLTVFSHSPLNKVEGYRVVGGLMSAATLLGIVAFAIVHDAYKNDWPYLFGASLSLGAAFWTELAAWLIGLLASIGVLAGGFRAERAARTGAAPVNGYTRI</sequence>
<comment type="caution">
    <text evidence="2">The sequence shown here is derived from an EMBL/GenBank/DDBJ whole genome shotgun (WGS) entry which is preliminary data.</text>
</comment>
<gene>
    <name evidence="2" type="ORF">OC846_002233</name>
</gene>
<keyword evidence="1" id="KW-0472">Membrane</keyword>
<dbReference type="Proteomes" id="UP001176517">
    <property type="component" value="Unassembled WGS sequence"/>
</dbReference>
<reference evidence="2" key="1">
    <citation type="journal article" date="2023" name="PhytoFront">
        <title>Draft Genome Resources of Seven Strains of Tilletia horrida, Causal Agent of Kernel Smut of Rice.</title>
        <authorList>
            <person name="Khanal S."/>
            <person name="Antony Babu S."/>
            <person name="Zhou X.G."/>
        </authorList>
    </citation>
    <scope>NUCLEOTIDE SEQUENCE</scope>
    <source>
        <strain evidence="2">TX6</strain>
    </source>
</reference>
<evidence type="ECO:0000313" key="3">
    <source>
        <dbReference type="Proteomes" id="UP001176517"/>
    </source>
</evidence>
<feature type="transmembrane region" description="Helical" evidence="1">
    <location>
        <begin position="173"/>
        <end position="192"/>
    </location>
</feature>
<keyword evidence="1" id="KW-1133">Transmembrane helix</keyword>
<evidence type="ECO:0000313" key="2">
    <source>
        <dbReference type="EMBL" id="KAK0554144.1"/>
    </source>
</evidence>
<proteinExistence type="predicted"/>